<dbReference type="AlphaFoldDB" id="A0AAE1LHG1"/>
<accession>A0AAE1LHG1</accession>
<dbReference type="EMBL" id="JAHWGI010000889">
    <property type="protein sequence ID" value="KAK3918187.1"/>
    <property type="molecule type" value="Genomic_DNA"/>
</dbReference>
<comment type="caution">
    <text evidence="1">The sequence shown here is derived from an EMBL/GenBank/DDBJ whole genome shotgun (WGS) entry which is preliminary data.</text>
</comment>
<reference evidence="1" key="1">
    <citation type="submission" date="2021-07" db="EMBL/GenBank/DDBJ databases">
        <authorList>
            <person name="Catto M.A."/>
            <person name="Jacobson A."/>
            <person name="Kennedy G."/>
            <person name="Labadie P."/>
            <person name="Hunt B.G."/>
            <person name="Srinivasan R."/>
        </authorList>
    </citation>
    <scope>NUCLEOTIDE SEQUENCE</scope>
    <source>
        <strain evidence="1">PL_HMW_Pooled</strain>
        <tissue evidence="1">Head</tissue>
    </source>
</reference>
<evidence type="ECO:0000313" key="1">
    <source>
        <dbReference type="EMBL" id="KAK3918187.1"/>
    </source>
</evidence>
<reference evidence="1" key="2">
    <citation type="journal article" date="2023" name="BMC Genomics">
        <title>Pest status, molecular evolution, and epigenetic factors derived from the genome assembly of Frankliniella fusca, a thysanopteran phytovirus vector.</title>
        <authorList>
            <person name="Catto M.A."/>
            <person name="Labadie P.E."/>
            <person name="Jacobson A.L."/>
            <person name="Kennedy G.G."/>
            <person name="Srinivasan R."/>
            <person name="Hunt B.G."/>
        </authorList>
    </citation>
    <scope>NUCLEOTIDE SEQUENCE</scope>
    <source>
        <strain evidence="1">PL_HMW_Pooled</strain>
    </source>
</reference>
<name>A0AAE1LHG1_9NEOP</name>
<organism evidence="1 2">
    <name type="scientific">Frankliniella fusca</name>
    <dbReference type="NCBI Taxonomy" id="407009"/>
    <lineage>
        <taxon>Eukaryota</taxon>
        <taxon>Metazoa</taxon>
        <taxon>Ecdysozoa</taxon>
        <taxon>Arthropoda</taxon>
        <taxon>Hexapoda</taxon>
        <taxon>Insecta</taxon>
        <taxon>Pterygota</taxon>
        <taxon>Neoptera</taxon>
        <taxon>Paraneoptera</taxon>
        <taxon>Thysanoptera</taxon>
        <taxon>Terebrantia</taxon>
        <taxon>Thripoidea</taxon>
        <taxon>Thripidae</taxon>
        <taxon>Frankliniella</taxon>
    </lineage>
</organism>
<protein>
    <submittedName>
        <fullName evidence="1">Protein Ycf2</fullName>
    </submittedName>
</protein>
<gene>
    <name evidence="1" type="ORF">KUF71_007609</name>
</gene>
<sequence>MFCCHIPVIRVASINRFSCQLKGELKVSNRNEGWSQKSWRLQCQTTSTGQPGNTGFCGTMREVHPSLMMDHVNCVCVCDSLSSIFEKNNLIAFFNNILHCIFII</sequence>
<dbReference type="Proteomes" id="UP001219518">
    <property type="component" value="Unassembled WGS sequence"/>
</dbReference>
<keyword evidence="2" id="KW-1185">Reference proteome</keyword>
<evidence type="ECO:0000313" key="2">
    <source>
        <dbReference type="Proteomes" id="UP001219518"/>
    </source>
</evidence>
<proteinExistence type="predicted"/>